<dbReference type="Proteomes" id="UP001146793">
    <property type="component" value="Unassembled WGS sequence"/>
</dbReference>
<reference evidence="4" key="2">
    <citation type="submission" date="2022-08" db="EMBL/GenBank/DDBJ databases">
        <title>Novel sulphate-reducing endosymbionts in the free-living metamonad Anaeramoeba.</title>
        <authorList>
            <person name="Jerlstrom-Hultqvist J."/>
            <person name="Cepicka I."/>
            <person name="Gallot-Lavallee L."/>
            <person name="Salas-Leiva D."/>
            <person name="Curtis B.A."/>
            <person name="Zahonova K."/>
            <person name="Pipaliya S."/>
            <person name="Dacks J."/>
            <person name="Roger A.J."/>
        </authorList>
    </citation>
    <scope>NUCLEOTIDE SEQUENCE</scope>
    <source>
        <strain evidence="4">Busselton2</strain>
    </source>
</reference>
<evidence type="ECO:0000256" key="1">
    <source>
        <dbReference type="SAM" id="Coils"/>
    </source>
</evidence>
<evidence type="ECO:0000313" key="4">
    <source>
        <dbReference type="EMBL" id="KAJ3437298.1"/>
    </source>
</evidence>
<keyword evidence="7" id="KW-1185">Reference proteome</keyword>
<evidence type="ECO:0000313" key="6">
    <source>
        <dbReference type="Proteomes" id="UP001146793"/>
    </source>
</evidence>
<comment type="caution">
    <text evidence="4">The sequence shown here is derived from an EMBL/GenBank/DDBJ whole genome shotgun (WGS) entry which is preliminary data.</text>
</comment>
<keyword evidence="2" id="KW-0812">Transmembrane</keyword>
<sequence>MEKRVESNIQKIDLHSENILEQFKRWDELTLTKPTKKTQNELQNIKQSINTLLDKMEVVNDQLSDQLVLITSDRKKYHMFDNEKIEELNSTLLISEKKTLSFRTKIQKETENLKIFSDEQKIEKKSLISGNTRENQQIQIERDQKIDDLDLEINRIGDLGLQISEVLGNHGELVEDLETHHSNLETKSNEIHSNTKRTQRSDSKFSNYLFAIIIILIIIGLLIVILT</sequence>
<protein>
    <submittedName>
        <fullName evidence="4">Syntaxin</fullName>
    </submittedName>
</protein>
<keyword evidence="1" id="KW-0175">Coiled coil</keyword>
<evidence type="ECO:0000313" key="5">
    <source>
        <dbReference type="EMBL" id="KAJ6248942.1"/>
    </source>
</evidence>
<keyword evidence="2" id="KW-1133">Transmembrane helix</keyword>
<proteinExistence type="predicted"/>
<organism evidence="4 6">
    <name type="scientific">Anaeramoeba flamelloides</name>
    <dbReference type="NCBI Taxonomy" id="1746091"/>
    <lineage>
        <taxon>Eukaryota</taxon>
        <taxon>Metamonada</taxon>
        <taxon>Anaeramoebidae</taxon>
        <taxon>Anaeramoeba</taxon>
    </lineage>
</organism>
<name>A0AAV7ZAU8_9EUKA</name>
<evidence type="ECO:0000259" key="3">
    <source>
        <dbReference type="PROSITE" id="PS50192"/>
    </source>
</evidence>
<reference evidence="5" key="1">
    <citation type="submission" date="2022-08" db="EMBL/GenBank/DDBJ databases">
        <title>Novel sulfate-reducing endosymbionts in the free-living metamonad Anaeramoeba.</title>
        <authorList>
            <person name="Jerlstrom-Hultqvist J."/>
            <person name="Cepicka I."/>
            <person name="Gallot-Lavallee L."/>
            <person name="Salas-Leiva D."/>
            <person name="Curtis B.A."/>
            <person name="Zahonova K."/>
            <person name="Pipaliya S."/>
            <person name="Dacks J."/>
            <person name="Roger A.J."/>
        </authorList>
    </citation>
    <scope>NUCLEOTIDE SEQUENCE</scope>
    <source>
        <strain evidence="5">Schooner1</strain>
    </source>
</reference>
<keyword evidence="2" id="KW-0472">Membrane</keyword>
<dbReference type="EMBL" id="JANTQA010000033">
    <property type="protein sequence ID" value="KAJ3437298.1"/>
    <property type="molecule type" value="Genomic_DNA"/>
</dbReference>
<feature type="transmembrane region" description="Helical" evidence="2">
    <location>
        <begin position="205"/>
        <end position="226"/>
    </location>
</feature>
<dbReference type="PROSITE" id="PS50192">
    <property type="entry name" value="T_SNARE"/>
    <property type="match status" value="1"/>
</dbReference>
<gene>
    <name evidence="4" type="ORF">M0812_16457</name>
    <name evidence="5" type="ORF">M0813_00100</name>
</gene>
<feature type="coiled-coil region" evidence="1">
    <location>
        <begin position="35"/>
        <end position="62"/>
    </location>
</feature>
<dbReference type="EMBL" id="JAOAOG010000103">
    <property type="protein sequence ID" value="KAJ6248942.1"/>
    <property type="molecule type" value="Genomic_DNA"/>
</dbReference>
<evidence type="ECO:0000313" key="7">
    <source>
        <dbReference type="Proteomes" id="UP001150062"/>
    </source>
</evidence>
<dbReference type="Gene3D" id="1.20.5.110">
    <property type="match status" value="1"/>
</dbReference>
<evidence type="ECO:0000256" key="2">
    <source>
        <dbReference type="SAM" id="Phobius"/>
    </source>
</evidence>
<feature type="domain" description="T-SNARE coiled-coil homology" evidence="3">
    <location>
        <begin position="136"/>
        <end position="198"/>
    </location>
</feature>
<accession>A0AAV7ZAU8</accession>
<dbReference type="AlphaFoldDB" id="A0AAV7ZAU8"/>
<dbReference type="Proteomes" id="UP001150062">
    <property type="component" value="Unassembled WGS sequence"/>
</dbReference>
<dbReference type="InterPro" id="IPR000727">
    <property type="entry name" value="T_SNARE_dom"/>
</dbReference>